<comment type="similarity">
    <text evidence="2">Belongs to the IL-6 superfamily.</text>
</comment>
<evidence type="ECO:0000256" key="5">
    <source>
        <dbReference type="ARBA" id="ARBA00022525"/>
    </source>
</evidence>
<keyword evidence="7" id="KW-0732">Signal</keyword>
<keyword evidence="9" id="KW-0051">Antiviral defense</keyword>
<comment type="subcellular location">
    <subcellularLocation>
        <location evidence="1">Secreted</location>
    </subcellularLocation>
</comment>
<evidence type="ECO:0000256" key="3">
    <source>
        <dbReference type="ARBA" id="ARBA00015012"/>
    </source>
</evidence>
<dbReference type="Proteomes" id="UP001295444">
    <property type="component" value="Chromosome 01"/>
</dbReference>
<keyword evidence="12" id="KW-0395">Inflammatory response</keyword>
<dbReference type="AlphaFoldDB" id="A0AAD1R6B9"/>
<evidence type="ECO:0000256" key="10">
    <source>
        <dbReference type="ARBA" id="ARBA00023148"/>
    </source>
</evidence>
<protein>
    <recommendedName>
        <fullName evidence="3">Interleukin-23 subunit alpha</fullName>
    </recommendedName>
    <alternativeName>
        <fullName evidence="13">Interleukin-23 subunit p19</fullName>
    </alternativeName>
</protein>
<evidence type="ECO:0000256" key="9">
    <source>
        <dbReference type="ARBA" id="ARBA00023118"/>
    </source>
</evidence>
<evidence type="ECO:0000256" key="2">
    <source>
        <dbReference type="ARBA" id="ARBA00007432"/>
    </source>
</evidence>
<evidence type="ECO:0000256" key="13">
    <source>
        <dbReference type="ARBA" id="ARBA00030230"/>
    </source>
</evidence>
<evidence type="ECO:0000256" key="14">
    <source>
        <dbReference type="ARBA" id="ARBA00045298"/>
    </source>
</evidence>
<evidence type="ECO:0000256" key="11">
    <source>
        <dbReference type="ARBA" id="ARBA00023157"/>
    </source>
</evidence>
<keyword evidence="6" id="KW-0399">Innate immunity</keyword>
<dbReference type="Pfam" id="PF16649">
    <property type="entry name" value="IL23"/>
    <property type="match status" value="1"/>
</dbReference>
<evidence type="ECO:0000256" key="1">
    <source>
        <dbReference type="ARBA" id="ARBA00004613"/>
    </source>
</evidence>
<keyword evidence="5" id="KW-0964">Secreted</keyword>
<dbReference type="PANTHER" id="PTHR15947">
    <property type="entry name" value="SGRF"/>
    <property type="match status" value="1"/>
</dbReference>
<dbReference type="PANTHER" id="PTHR15947:SF0">
    <property type="entry name" value="INTERLEUKIN-23 SUBUNIT ALPHA"/>
    <property type="match status" value="1"/>
</dbReference>
<keyword evidence="8" id="KW-0391">Immunity</keyword>
<dbReference type="GO" id="GO:0048771">
    <property type="term" value="P:tissue remodeling"/>
    <property type="evidence" value="ECO:0007669"/>
    <property type="project" value="UniProtKB-KW"/>
</dbReference>
<sequence length="191" mass="21968">MPVVQTTLDTCSWEEFKNLSHDLNIFALEFQTFVNKSTINPSRSVPLIQCNDQCHPEGLAANKERCLKRIYEVLYYYEHYTLELFGEGSLHKNSHVSLKINQMESHLRSISNKVKPEVANAITNITKKIHSLRRCLEKNGYKGNNTEEKDHPPITKSSIEYISGRFISVTPLIARVFALGDPSRHMSYQKK</sequence>
<organism evidence="16 17">
    <name type="scientific">Pelobates cultripes</name>
    <name type="common">Western spadefoot toad</name>
    <dbReference type="NCBI Taxonomy" id="61616"/>
    <lineage>
        <taxon>Eukaryota</taxon>
        <taxon>Metazoa</taxon>
        <taxon>Chordata</taxon>
        <taxon>Craniata</taxon>
        <taxon>Vertebrata</taxon>
        <taxon>Euteleostomi</taxon>
        <taxon>Amphibia</taxon>
        <taxon>Batrachia</taxon>
        <taxon>Anura</taxon>
        <taxon>Pelobatoidea</taxon>
        <taxon>Pelobatidae</taxon>
        <taxon>Pelobates</taxon>
    </lineage>
</organism>
<dbReference type="GO" id="GO:0070743">
    <property type="term" value="C:interleukin-23 complex"/>
    <property type="evidence" value="ECO:0007669"/>
    <property type="project" value="TreeGrafter"/>
</dbReference>
<keyword evidence="17" id="KW-1185">Reference proteome</keyword>
<evidence type="ECO:0000256" key="12">
    <source>
        <dbReference type="ARBA" id="ARBA00023198"/>
    </source>
</evidence>
<gene>
    <name evidence="16" type="ORF">PECUL_23A016767</name>
</gene>
<evidence type="ECO:0000313" key="16">
    <source>
        <dbReference type="EMBL" id="CAH2224363.1"/>
    </source>
</evidence>
<accession>A0AAD1R6B9</accession>
<dbReference type="GO" id="GO:0042102">
    <property type="term" value="P:positive regulation of T cell proliferation"/>
    <property type="evidence" value="ECO:0007669"/>
    <property type="project" value="TreeGrafter"/>
</dbReference>
<name>A0AAD1R6B9_PELCU</name>
<evidence type="ECO:0000256" key="6">
    <source>
        <dbReference type="ARBA" id="ARBA00022588"/>
    </source>
</evidence>
<dbReference type="GO" id="GO:0005125">
    <property type="term" value="F:cytokine activity"/>
    <property type="evidence" value="ECO:0007669"/>
    <property type="project" value="UniProtKB-KW"/>
</dbReference>
<keyword evidence="10" id="KW-0797">Tissue remodeling</keyword>
<evidence type="ECO:0000313" key="17">
    <source>
        <dbReference type="Proteomes" id="UP001295444"/>
    </source>
</evidence>
<evidence type="ECO:0000256" key="8">
    <source>
        <dbReference type="ARBA" id="ARBA00022859"/>
    </source>
</evidence>
<reference evidence="16" key="1">
    <citation type="submission" date="2022-03" db="EMBL/GenBank/DDBJ databases">
        <authorList>
            <person name="Alioto T."/>
            <person name="Alioto T."/>
            <person name="Gomez Garrido J."/>
        </authorList>
    </citation>
    <scope>NUCLEOTIDE SEQUENCE</scope>
</reference>
<dbReference type="GO" id="GO:0006954">
    <property type="term" value="P:inflammatory response"/>
    <property type="evidence" value="ECO:0007669"/>
    <property type="project" value="UniProtKB-KW"/>
</dbReference>
<proteinExistence type="inferred from homology"/>
<dbReference type="Gene3D" id="1.20.1250.10">
    <property type="match status" value="1"/>
</dbReference>
<dbReference type="GO" id="GO:0051607">
    <property type="term" value="P:defense response to virus"/>
    <property type="evidence" value="ECO:0007669"/>
    <property type="project" value="UniProtKB-KW"/>
</dbReference>
<dbReference type="GO" id="GO:0045087">
    <property type="term" value="P:innate immune response"/>
    <property type="evidence" value="ECO:0007669"/>
    <property type="project" value="UniProtKB-KW"/>
</dbReference>
<dbReference type="SUPFAM" id="SSF47266">
    <property type="entry name" value="4-helical cytokines"/>
    <property type="match status" value="1"/>
</dbReference>
<evidence type="ECO:0000256" key="4">
    <source>
        <dbReference type="ARBA" id="ARBA00022514"/>
    </source>
</evidence>
<dbReference type="InterPro" id="IPR009079">
    <property type="entry name" value="4_helix_cytokine-like_core"/>
</dbReference>
<comment type="function">
    <text evidence="14">Associates with IL12B to form the pro-inflammatory cytokine IL-23 that plays different roles in innate and adaptive immunity. Released by antigen-presenting cells such as dendritic cells or macrophages, binds to a heterodimeric receptor complex composed of IL12RB1 and IL23R to activate JAK2 and TYK2 which then phosphorylate the receptor to form a docking site leading to the phosphorylation of STAT3 and STAT4. This process leads to activation of several pathways including p38 MAPK or NF-kappa-B and promotes the production of pro-inflammatory cytokines such as interleukin-17A/IL17A. In turn, participates in the early and effective intracellular bacterial clearance. Promotes the expansion and survival of T-helper 17 cells, a CD4-positive helper T-cell subset that produces IL-17, as well as other IL-17-producing cells.</text>
</comment>
<keyword evidence="4" id="KW-0202">Cytokine</keyword>
<evidence type="ECO:0000256" key="15">
    <source>
        <dbReference type="ARBA" id="ARBA00046461"/>
    </source>
</evidence>
<evidence type="ECO:0000256" key="7">
    <source>
        <dbReference type="ARBA" id="ARBA00022729"/>
    </source>
</evidence>
<dbReference type="GO" id="GO:2000330">
    <property type="term" value="P:positive regulation of T-helper 17 cell lineage commitment"/>
    <property type="evidence" value="ECO:0007669"/>
    <property type="project" value="TreeGrafter"/>
</dbReference>
<dbReference type="EMBL" id="OW240912">
    <property type="protein sequence ID" value="CAH2224363.1"/>
    <property type="molecule type" value="Genomic_DNA"/>
</dbReference>
<keyword evidence="11" id="KW-1015">Disulfide bond</keyword>
<dbReference type="InterPro" id="IPR010831">
    <property type="entry name" value="IL-23_alpha"/>
</dbReference>
<comment type="subunit">
    <text evidence="15">Heterodimer with IL12B; disulfide-linked. The heterodimer is known as interleukin IL-23. Interacts with IL23R; this interaction enables recruitment of IL12RB1.</text>
</comment>